<comment type="subcellular location">
    <subcellularLocation>
        <location evidence="1">Endomembrane system</location>
        <topology evidence="1">Multi-pass membrane protein</topology>
    </subcellularLocation>
</comment>
<feature type="transmembrane region" description="Helical" evidence="5">
    <location>
        <begin position="83"/>
        <end position="105"/>
    </location>
</feature>
<feature type="transmembrane region" description="Helical" evidence="5">
    <location>
        <begin position="111"/>
        <end position="132"/>
    </location>
</feature>
<evidence type="ECO:0000256" key="3">
    <source>
        <dbReference type="ARBA" id="ARBA00022989"/>
    </source>
</evidence>
<dbReference type="Proteomes" id="UP000182107">
    <property type="component" value="Unassembled WGS sequence"/>
</dbReference>
<proteinExistence type="predicted"/>
<keyword evidence="3 5" id="KW-1133">Transmembrane helix</keyword>
<dbReference type="InterPro" id="IPR008217">
    <property type="entry name" value="Ccc1_fam"/>
</dbReference>
<evidence type="ECO:0000256" key="5">
    <source>
        <dbReference type="SAM" id="Phobius"/>
    </source>
</evidence>
<evidence type="ECO:0000313" key="7">
    <source>
        <dbReference type="Proteomes" id="UP000182107"/>
    </source>
</evidence>
<keyword evidence="2 5" id="KW-0812">Transmembrane</keyword>
<dbReference type="Pfam" id="PF01988">
    <property type="entry name" value="VIT1"/>
    <property type="match status" value="2"/>
</dbReference>
<evidence type="ECO:0000256" key="4">
    <source>
        <dbReference type="ARBA" id="ARBA00023136"/>
    </source>
</evidence>
<reference evidence="6 7" key="1">
    <citation type="submission" date="2016-10" db="EMBL/GenBank/DDBJ databases">
        <authorList>
            <person name="Varghese N."/>
            <person name="Submissions S."/>
        </authorList>
    </citation>
    <scope>NUCLEOTIDE SEQUENCE [LARGE SCALE GENOMIC DNA]</scope>
    <source>
        <strain evidence="6 7">Sb17</strain>
    </source>
</reference>
<organism evidence="6 7">
    <name type="scientific">Streptococcus equinus</name>
    <name type="common">Streptococcus bovis</name>
    <dbReference type="NCBI Taxonomy" id="1335"/>
    <lineage>
        <taxon>Bacteria</taxon>
        <taxon>Bacillati</taxon>
        <taxon>Bacillota</taxon>
        <taxon>Bacilli</taxon>
        <taxon>Lactobacillales</taxon>
        <taxon>Streptococcaceae</taxon>
        <taxon>Streptococcus</taxon>
    </lineage>
</organism>
<name>A0AAE8L2V8_STREI</name>
<feature type="transmembrane region" description="Helical" evidence="5">
    <location>
        <begin position="38"/>
        <end position="62"/>
    </location>
</feature>
<dbReference type="AlphaFoldDB" id="A0AAE8L2V8"/>
<dbReference type="PANTHER" id="PTHR31851">
    <property type="entry name" value="FE(2+)/MN(2+) TRANSPORTER PCL1"/>
    <property type="match status" value="1"/>
</dbReference>
<gene>
    <name evidence="6" type="ORF">SAMN05216415_0154</name>
</gene>
<feature type="transmembrane region" description="Helical" evidence="5">
    <location>
        <begin position="141"/>
        <end position="159"/>
    </location>
</feature>
<accession>A0AAE8L2V8</accession>
<evidence type="ECO:0000256" key="1">
    <source>
        <dbReference type="ARBA" id="ARBA00004127"/>
    </source>
</evidence>
<protein>
    <submittedName>
        <fullName evidence="6">VIT family protein</fullName>
    </submittedName>
</protein>
<dbReference type="EMBL" id="FNMW01000001">
    <property type="protein sequence ID" value="SDW17036.1"/>
    <property type="molecule type" value="Genomic_DNA"/>
</dbReference>
<sequence>MMKEKFGDYAKSIVYGGMDGIVTTFAVVAGAVGGNLGITPIVILGFSNLLADGFSMAVGDYLSSTTEESVVKGKAVKNAGATFLSFIFFGLIPLLSYLLINVFSIFKVHTFMMACILVSLALTLLGFVKALITKKSKFKEIFRTLLIGLIAALFAYYVGDFLGQIAGTR</sequence>
<keyword evidence="4 5" id="KW-0472">Membrane</keyword>
<feature type="transmembrane region" description="Helical" evidence="5">
    <location>
        <begin position="12"/>
        <end position="32"/>
    </location>
</feature>
<evidence type="ECO:0000256" key="2">
    <source>
        <dbReference type="ARBA" id="ARBA00022692"/>
    </source>
</evidence>
<evidence type="ECO:0000313" key="6">
    <source>
        <dbReference type="EMBL" id="SDW17036.1"/>
    </source>
</evidence>
<dbReference type="GO" id="GO:0005384">
    <property type="term" value="F:manganese ion transmembrane transporter activity"/>
    <property type="evidence" value="ECO:0007669"/>
    <property type="project" value="InterPro"/>
</dbReference>
<dbReference type="GO" id="GO:0030026">
    <property type="term" value="P:intracellular manganese ion homeostasis"/>
    <property type="evidence" value="ECO:0007669"/>
    <property type="project" value="InterPro"/>
</dbReference>
<dbReference type="GO" id="GO:0012505">
    <property type="term" value="C:endomembrane system"/>
    <property type="evidence" value="ECO:0007669"/>
    <property type="project" value="UniProtKB-SubCell"/>
</dbReference>
<comment type="caution">
    <text evidence="6">The sequence shown here is derived from an EMBL/GenBank/DDBJ whole genome shotgun (WGS) entry which is preliminary data.</text>
</comment>